<keyword evidence="1" id="KW-0732">Signal</keyword>
<dbReference type="AlphaFoldDB" id="A0AAJ0MC15"/>
<feature type="signal peptide" evidence="1">
    <location>
        <begin position="1"/>
        <end position="22"/>
    </location>
</feature>
<dbReference type="EMBL" id="JAUIQD010000005">
    <property type="protein sequence ID" value="KAK3349162.1"/>
    <property type="molecule type" value="Genomic_DNA"/>
</dbReference>
<sequence length="121" mass="12935">MSGRRALGLVLATLAGVHLSYPDHTIPVWGVVCSLVCGTLVPRREGWYSYGGLAAMVTGLSWGRGCGDWRLACGPSGRADGPPRMGCRSHWSWLEGYLGFASSLEQSGYIAQQPPARLEVA</sequence>
<keyword evidence="3" id="KW-1185">Reference proteome</keyword>
<protein>
    <submittedName>
        <fullName evidence="2">Uncharacterized protein</fullName>
    </submittedName>
</protein>
<evidence type="ECO:0000313" key="2">
    <source>
        <dbReference type="EMBL" id="KAK3349162.1"/>
    </source>
</evidence>
<organism evidence="2 3">
    <name type="scientific">Lasiosphaeria hispida</name>
    <dbReference type="NCBI Taxonomy" id="260671"/>
    <lineage>
        <taxon>Eukaryota</taxon>
        <taxon>Fungi</taxon>
        <taxon>Dikarya</taxon>
        <taxon>Ascomycota</taxon>
        <taxon>Pezizomycotina</taxon>
        <taxon>Sordariomycetes</taxon>
        <taxon>Sordariomycetidae</taxon>
        <taxon>Sordariales</taxon>
        <taxon>Lasiosphaeriaceae</taxon>
        <taxon>Lasiosphaeria</taxon>
    </lineage>
</organism>
<gene>
    <name evidence="2" type="ORF">B0T25DRAFT_236505</name>
</gene>
<feature type="chain" id="PRO_5042478328" evidence="1">
    <location>
        <begin position="23"/>
        <end position="121"/>
    </location>
</feature>
<reference evidence="2" key="1">
    <citation type="journal article" date="2023" name="Mol. Phylogenet. Evol.">
        <title>Genome-scale phylogeny and comparative genomics of the fungal order Sordariales.</title>
        <authorList>
            <person name="Hensen N."/>
            <person name="Bonometti L."/>
            <person name="Westerberg I."/>
            <person name="Brannstrom I.O."/>
            <person name="Guillou S."/>
            <person name="Cros-Aarteil S."/>
            <person name="Calhoun S."/>
            <person name="Haridas S."/>
            <person name="Kuo A."/>
            <person name="Mondo S."/>
            <person name="Pangilinan J."/>
            <person name="Riley R."/>
            <person name="LaButti K."/>
            <person name="Andreopoulos B."/>
            <person name="Lipzen A."/>
            <person name="Chen C."/>
            <person name="Yan M."/>
            <person name="Daum C."/>
            <person name="Ng V."/>
            <person name="Clum A."/>
            <person name="Steindorff A."/>
            <person name="Ohm R.A."/>
            <person name="Martin F."/>
            <person name="Silar P."/>
            <person name="Natvig D.O."/>
            <person name="Lalanne C."/>
            <person name="Gautier V."/>
            <person name="Ament-Velasquez S.L."/>
            <person name="Kruys A."/>
            <person name="Hutchinson M.I."/>
            <person name="Powell A.J."/>
            <person name="Barry K."/>
            <person name="Miller A.N."/>
            <person name="Grigoriev I.V."/>
            <person name="Debuchy R."/>
            <person name="Gladieux P."/>
            <person name="Hiltunen Thoren M."/>
            <person name="Johannesson H."/>
        </authorList>
    </citation>
    <scope>NUCLEOTIDE SEQUENCE</scope>
    <source>
        <strain evidence="2">CBS 955.72</strain>
    </source>
</reference>
<dbReference type="Proteomes" id="UP001275084">
    <property type="component" value="Unassembled WGS sequence"/>
</dbReference>
<proteinExistence type="predicted"/>
<evidence type="ECO:0000313" key="3">
    <source>
        <dbReference type="Proteomes" id="UP001275084"/>
    </source>
</evidence>
<evidence type="ECO:0000256" key="1">
    <source>
        <dbReference type="SAM" id="SignalP"/>
    </source>
</evidence>
<accession>A0AAJ0MC15</accession>
<comment type="caution">
    <text evidence="2">The sequence shown here is derived from an EMBL/GenBank/DDBJ whole genome shotgun (WGS) entry which is preliminary data.</text>
</comment>
<name>A0AAJ0MC15_9PEZI</name>
<reference evidence="2" key="2">
    <citation type="submission" date="2023-06" db="EMBL/GenBank/DDBJ databases">
        <authorList>
            <consortium name="Lawrence Berkeley National Laboratory"/>
            <person name="Haridas S."/>
            <person name="Hensen N."/>
            <person name="Bonometti L."/>
            <person name="Westerberg I."/>
            <person name="Brannstrom I.O."/>
            <person name="Guillou S."/>
            <person name="Cros-Aarteil S."/>
            <person name="Calhoun S."/>
            <person name="Kuo A."/>
            <person name="Mondo S."/>
            <person name="Pangilinan J."/>
            <person name="Riley R."/>
            <person name="Labutti K."/>
            <person name="Andreopoulos B."/>
            <person name="Lipzen A."/>
            <person name="Chen C."/>
            <person name="Yanf M."/>
            <person name="Daum C."/>
            <person name="Ng V."/>
            <person name="Clum A."/>
            <person name="Steindorff A."/>
            <person name="Ohm R."/>
            <person name="Martin F."/>
            <person name="Silar P."/>
            <person name="Natvig D."/>
            <person name="Lalanne C."/>
            <person name="Gautier V."/>
            <person name="Ament-Velasquez S.L."/>
            <person name="Kruys A."/>
            <person name="Hutchinson M.I."/>
            <person name="Powell A.J."/>
            <person name="Barry K."/>
            <person name="Miller A.N."/>
            <person name="Grigoriev I.V."/>
            <person name="Debuchy R."/>
            <person name="Gladieux P."/>
            <person name="Thoren M.H."/>
            <person name="Johannesson H."/>
        </authorList>
    </citation>
    <scope>NUCLEOTIDE SEQUENCE</scope>
    <source>
        <strain evidence="2">CBS 955.72</strain>
    </source>
</reference>